<evidence type="ECO:0000313" key="4">
    <source>
        <dbReference type="EMBL" id="KIY66562.1"/>
    </source>
</evidence>
<dbReference type="PANTHER" id="PTHR10366">
    <property type="entry name" value="NAD DEPENDENT EPIMERASE/DEHYDRATASE"/>
    <property type="match status" value="1"/>
</dbReference>
<evidence type="ECO:0000259" key="3">
    <source>
        <dbReference type="Pfam" id="PF01370"/>
    </source>
</evidence>
<keyword evidence="5" id="KW-1185">Reference proteome</keyword>
<protein>
    <submittedName>
        <fullName evidence="4">NAD(P)-binding protein</fullName>
    </submittedName>
</protein>
<dbReference type="InterPro" id="IPR050425">
    <property type="entry name" value="NAD(P)_dehydrat-like"/>
</dbReference>
<name>A0A0D7B7T8_9AGAR</name>
<evidence type="ECO:0000313" key="5">
    <source>
        <dbReference type="Proteomes" id="UP000054007"/>
    </source>
</evidence>
<evidence type="ECO:0000256" key="1">
    <source>
        <dbReference type="ARBA" id="ARBA00023002"/>
    </source>
</evidence>
<dbReference type="SUPFAM" id="SSF51735">
    <property type="entry name" value="NAD(P)-binding Rossmann-fold domains"/>
    <property type="match status" value="1"/>
</dbReference>
<dbReference type="OrthoDB" id="2735536at2759"/>
<dbReference type="STRING" id="1314674.A0A0D7B7T8"/>
<sequence>MLVFVTGASGYLGLHIVNQLLEAGHTVRGAARGRKYQLLKAAFASTPSFEAIEVEDIGVGDLSKSLAGVDGIIHTAAPLPGRVGIEEGKRYAAEGAVHVLREGLKAGVTRAVVTSSIATFPNGGFSGPYGHRDFIEVTEDSVGSEAGGLYVLGKTLADKTIIKFAEEHPEMSIMILGPSWLLGPLAPQFPTIIPSKDLSALATAHYIWQLLQKDNTTYAYAPGFIDVRDAARIHITALGVSSTHGSSQKPSSWKEALHIIARERPELQERLANSDDPSVPNWDAEDNKVRLSKEEIEEQTEILGINADSFIPWEKTILDGVDNILEIENKWKQDA</sequence>
<dbReference type="Pfam" id="PF01370">
    <property type="entry name" value="Epimerase"/>
    <property type="match status" value="1"/>
</dbReference>
<reference evidence="4 5" key="1">
    <citation type="journal article" date="2015" name="Fungal Genet. Biol.">
        <title>Evolution of novel wood decay mechanisms in Agaricales revealed by the genome sequences of Fistulina hepatica and Cylindrobasidium torrendii.</title>
        <authorList>
            <person name="Floudas D."/>
            <person name="Held B.W."/>
            <person name="Riley R."/>
            <person name="Nagy L.G."/>
            <person name="Koehler G."/>
            <person name="Ransdell A.S."/>
            <person name="Younus H."/>
            <person name="Chow J."/>
            <person name="Chiniquy J."/>
            <person name="Lipzen A."/>
            <person name="Tritt A."/>
            <person name="Sun H."/>
            <person name="Haridas S."/>
            <person name="LaButti K."/>
            <person name="Ohm R.A."/>
            <person name="Kues U."/>
            <person name="Blanchette R.A."/>
            <person name="Grigoriev I.V."/>
            <person name="Minto R.E."/>
            <person name="Hibbett D.S."/>
        </authorList>
    </citation>
    <scope>NUCLEOTIDE SEQUENCE [LARGE SCALE GENOMIC DNA]</scope>
    <source>
        <strain evidence="4 5">FP15055 ss-10</strain>
    </source>
</reference>
<feature type="domain" description="NAD-dependent epimerase/dehydratase" evidence="3">
    <location>
        <begin position="3"/>
        <end position="239"/>
    </location>
</feature>
<proteinExistence type="inferred from homology"/>
<organism evidence="4 5">
    <name type="scientific">Cylindrobasidium torrendii FP15055 ss-10</name>
    <dbReference type="NCBI Taxonomy" id="1314674"/>
    <lineage>
        <taxon>Eukaryota</taxon>
        <taxon>Fungi</taxon>
        <taxon>Dikarya</taxon>
        <taxon>Basidiomycota</taxon>
        <taxon>Agaricomycotina</taxon>
        <taxon>Agaricomycetes</taxon>
        <taxon>Agaricomycetidae</taxon>
        <taxon>Agaricales</taxon>
        <taxon>Marasmiineae</taxon>
        <taxon>Physalacriaceae</taxon>
        <taxon>Cylindrobasidium</taxon>
    </lineage>
</organism>
<evidence type="ECO:0000256" key="2">
    <source>
        <dbReference type="ARBA" id="ARBA00023445"/>
    </source>
</evidence>
<dbReference type="InterPro" id="IPR001509">
    <property type="entry name" value="Epimerase_deHydtase"/>
</dbReference>
<dbReference type="EMBL" id="KN880550">
    <property type="protein sequence ID" value="KIY66562.1"/>
    <property type="molecule type" value="Genomic_DNA"/>
</dbReference>
<keyword evidence="1" id="KW-0560">Oxidoreductase</keyword>
<accession>A0A0D7B7T8</accession>
<dbReference type="GO" id="GO:0016616">
    <property type="term" value="F:oxidoreductase activity, acting on the CH-OH group of donors, NAD or NADP as acceptor"/>
    <property type="evidence" value="ECO:0007669"/>
    <property type="project" value="TreeGrafter"/>
</dbReference>
<dbReference type="Gene3D" id="3.40.50.720">
    <property type="entry name" value="NAD(P)-binding Rossmann-like Domain"/>
    <property type="match status" value="1"/>
</dbReference>
<comment type="similarity">
    <text evidence="2">Belongs to the NAD(P)-dependent epimerase/dehydratase family. Dihydroflavonol-4-reductase subfamily.</text>
</comment>
<gene>
    <name evidence="4" type="ORF">CYLTODRAFT_444586</name>
</gene>
<dbReference type="PANTHER" id="PTHR10366:SF564">
    <property type="entry name" value="STEROL-4-ALPHA-CARBOXYLATE 3-DEHYDROGENASE, DECARBOXYLATING"/>
    <property type="match status" value="1"/>
</dbReference>
<dbReference type="AlphaFoldDB" id="A0A0D7B7T8"/>
<dbReference type="Proteomes" id="UP000054007">
    <property type="component" value="Unassembled WGS sequence"/>
</dbReference>
<dbReference type="InterPro" id="IPR036291">
    <property type="entry name" value="NAD(P)-bd_dom_sf"/>
</dbReference>